<protein>
    <submittedName>
        <fullName evidence="1">Uncharacterized protein</fullName>
    </submittedName>
</protein>
<name>A0A1H9XHY9_9PSEU</name>
<sequence length="103" mass="10002">MLRVGTVVAVVDARDKYGLPSHATVQSLARAVVARAQQVQRGEAFSALVGALGEVVAEPGGEVGVDLVGLGELGGGVDAGFVGEGVGEVGDGVEFGAVAEGGG</sequence>
<accession>A0A1H9XHY9</accession>
<reference evidence="2" key="1">
    <citation type="submission" date="2016-10" db="EMBL/GenBank/DDBJ databases">
        <authorList>
            <person name="Varghese N."/>
            <person name="Submissions S."/>
        </authorList>
    </citation>
    <scope>NUCLEOTIDE SEQUENCE [LARGE SCALE GENOMIC DNA]</scope>
    <source>
        <strain evidence="2">DSM 44260</strain>
    </source>
</reference>
<keyword evidence="2" id="KW-1185">Reference proteome</keyword>
<dbReference type="AlphaFoldDB" id="A0A1H9XHY9"/>
<evidence type="ECO:0000313" key="1">
    <source>
        <dbReference type="EMBL" id="SES45806.1"/>
    </source>
</evidence>
<gene>
    <name evidence="1" type="ORF">SAMN04487818_115155</name>
</gene>
<proteinExistence type="predicted"/>
<evidence type="ECO:0000313" key="2">
    <source>
        <dbReference type="Proteomes" id="UP000199051"/>
    </source>
</evidence>
<dbReference type="EMBL" id="FOGI01000015">
    <property type="protein sequence ID" value="SES45806.1"/>
    <property type="molecule type" value="Genomic_DNA"/>
</dbReference>
<dbReference type="Proteomes" id="UP000199051">
    <property type="component" value="Unassembled WGS sequence"/>
</dbReference>
<organism evidence="1 2">
    <name type="scientific">Actinokineospora terrae</name>
    <dbReference type="NCBI Taxonomy" id="155974"/>
    <lineage>
        <taxon>Bacteria</taxon>
        <taxon>Bacillati</taxon>
        <taxon>Actinomycetota</taxon>
        <taxon>Actinomycetes</taxon>
        <taxon>Pseudonocardiales</taxon>
        <taxon>Pseudonocardiaceae</taxon>
        <taxon>Actinokineospora</taxon>
    </lineage>
</organism>